<evidence type="ECO:0000256" key="3">
    <source>
        <dbReference type="ARBA" id="ARBA00022741"/>
    </source>
</evidence>
<proteinExistence type="predicted"/>
<dbReference type="SMART" id="SM00091">
    <property type="entry name" value="PAS"/>
    <property type="match status" value="1"/>
</dbReference>
<dbReference type="SUPFAM" id="SSF47384">
    <property type="entry name" value="Homodimeric domain of signal transducing histidine kinase"/>
    <property type="match status" value="1"/>
</dbReference>
<dbReference type="Gene3D" id="3.40.50.2300">
    <property type="match status" value="1"/>
</dbReference>
<dbReference type="SUPFAM" id="SSF52172">
    <property type="entry name" value="CheY-like"/>
    <property type="match status" value="1"/>
</dbReference>
<dbReference type="InterPro" id="IPR036097">
    <property type="entry name" value="HisK_dim/P_sf"/>
</dbReference>
<feature type="domain" description="Histidine kinase" evidence="10">
    <location>
        <begin position="345"/>
        <end position="559"/>
    </location>
</feature>
<keyword evidence="1 7" id="KW-0597">Phosphoprotein</keyword>
<dbReference type="InterPro" id="IPR013656">
    <property type="entry name" value="PAS_4"/>
</dbReference>
<dbReference type="Pfam" id="PF02518">
    <property type="entry name" value="HATPase_c"/>
    <property type="match status" value="1"/>
</dbReference>
<feature type="domain" description="PAC" evidence="13">
    <location>
        <begin position="146"/>
        <end position="197"/>
    </location>
</feature>
<dbReference type="SUPFAM" id="SSF55874">
    <property type="entry name" value="ATPase domain of HSP90 chaperone/DNA topoisomerase II/histidine kinase"/>
    <property type="match status" value="1"/>
</dbReference>
<dbReference type="Pfam" id="PF00072">
    <property type="entry name" value="Response_reg"/>
    <property type="match status" value="1"/>
</dbReference>
<evidence type="ECO:0000256" key="6">
    <source>
        <dbReference type="ARBA" id="ARBA00023012"/>
    </source>
</evidence>
<dbReference type="InterPro" id="IPR001789">
    <property type="entry name" value="Sig_transdc_resp-reg_receiver"/>
</dbReference>
<dbReference type="PROSITE" id="PS50112">
    <property type="entry name" value="PAS"/>
    <property type="match status" value="1"/>
</dbReference>
<reference evidence="14 15" key="1">
    <citation type="journal article" date="2011" name="Stand. Genomic Sci.">
        <title>Complete genome sequence of Desulfobulbus propionicus type strain (1pr3).</title>
        <authorList>
            <person name="Pagani I."/>
            <person name="Lapidus A."/>
            <person name="Nolan M."/>
            <person name="Lucas S."/>
            <person name="Hammon N."/>
            <person name="Deshpande S."/>
            <person name="Cheng J.F."/>
            <person name="Chertkov O."/>
            <person name="Davenport K."/>
            <person name="Tapia R."/>
            <person name="Han C."/>
            <person name="Goodwin L."/>
            <person name="Pitluck S."/>
            <person name="Liolios K."/>
            <person name="Mavromatis K."/>
            <person name="Ivanova N."/>
            <person name="Mikhailova N."/>
            <person name="Pati A."/>
            <person name="Chen A."/>
            <person name="Palaniappan K."/>
            <person name="Land M."/>
            <person name="Hauser L."/>
            <person name="Chang Y.J."/>
            <person name="Jeffries C.D."/>
            <person name="Detter J.C."/>
            <person name="Brambilla E."/>
            <person name="Kannan K.P."/>
            <person name="Djao O.D."/>
            <person name="Rohde M."/>
            <person name="Pukall R."/>
            <person name="Spring S."/>
            <person name="Goker M."/>
            <person name="Sikorski J."/>
            <person name="Woyke T."/>
            <person name="Bristow J."/>
            <person name="Eisen J.A."/>
            <person name="Markowitz V."/>
            <person name="Hugenholtz P."/>
            <person name="Kyrpides N.C."/>
            <person name="Klenk H.P."/>
        </authorList>
    </citation>
    <scope>NUCLEOTIDE SEQUENCE [LARGE SCALE GENOMIC DNA]</scope>
    <source>
        <strain evidence="15">ATCC 33891 / DSM 2032 / 1pr3</strain>
    </source>
</reference>
<sequence>MSTPDDRSRRPAHHDRSNETSPAEQANSVPIHAADTVPDEEHRLLFHELSAHQLALERQNDELRQLQGKLDRERARYFDLYHTAPVGYCTLSDNGLILEANQTAAAMLGVDRDVLINQPLARFIHQEDRDVFHVPPPGPNGGCVPQACELRLVRGDGAPFWVSLTTSTAAGADGHPQCRLVLCDISERKRTEQALKESEQRTTAANNLFKLVLDTIPVRLFWKDLTSTYLGCNRLFAQDAGFQVPEELIGLDDYCMGWKDQADMYRQDDFAIMISGKPKLHYEEAQTTPDGKRIWLSTSKTPLRDEQDRIIGILGAYEDITERKWAEQELLKAQKLESLQFLANSVAHDFNNILMAVMGHIAFAKTLLSPEDEASRRLTKAEATALRAREVTRQLLAFAQNGPPTKHPVTVAHLLSGCSRFTLGETQSTCTCALGDDLWSIDADEGQIGQALTNLLMHADRAMPGGGPIRIRCDNTMVAAGDPLPLARGKYVALSITYQGVKGESDNREHLFAPSSRESLHELGVAAAQAIVKNHGGHLSMTPAPEGGIVFTLLLPAALSPASAPVAPPEEKTELIQGSGTILVMDDDEVICSILGTMLASLGYQATFAQDGEQAVEQYALALQSGQPFDAVIMDLIVPCGMGGREAMARIRAMDPQAKGIVSSGYSNSSVMADYASYGFSEVMAKPYRFSELSRKLRQLLGDRPPAAAPAPPDEQTASS</sequence>
<gene>
    <name evidence="14" type="ordered locus">Despr_1187</name>
</gene>
<keyword evidence="5" id="KW-0067">ATP-binding</keyword>
<evidence type="ECO:0000256" key="4">
    <source>
        <dbReference type="ARBA" id="ARBA00022777"/>
    </source>
</evidence>
<dbReference type="InterPro" id="IPR000014">
    <property type="entry name" value="PAS"/>
</dbReference>
<accession>A0A7U4DNR4</accession>
<keyword evidence="3" id="KW-0547">Nucleotide-binding</keyword>
<dbReference type="InterPro" id="IPR005467">
    <property type="entry name" value="His_kinase_dom"/>
</dbReference>
<dbReference type="SMART" id="SM00086">
    <property type="entry name" value="PAC"/>
    <property type="match status" value="2"/>
</dbReference>
<dbReference type="InterPro" id="IPR003594">
    <property type="entry name" value="HATPase_dom"/>
</dbReference>
<dbReference type="PANTHER" id="PTHR43065:SF42">
    <property type="entry name" value="TWO-COMPONENT SENSOR PPRA"/>
    <property type="match status" value="1"/>
</dbReference>
<dbReference type="RefSeq" id="WP_015723898.1">
    <property type="nucleotide sequence ID" value="NC_014972.1"/>
</dbReference>
<dbReference type="Gene3D" id="3.30.565.10">
    <property type="entry name" value="Histidine kinase-like ATPase, C-terminal domain"/>
    <property type="match status" value="1"/>
</dbReference>
<organism evidence="14 15">
    <name type="scientific">Desulfobulbus propionicus (strain ATCC 33891 / DSM 2032 / VKM B-1956 / 1pr3)</name>
    <dbReference type="NCBI Taxonomy" id="577650"/>
    <lineage>
        <taxon>Bacteria</taxon>
        <taxon>Pseudomonadati</taxon>
        <taxon>Thermodesulfobacteriota</taxon>
        <taxon>Desulfobulbia</taxon>
        <taxon>Desulfobulbales</taxon>
        <taxon>Desulfobulbaceae</taxon>
        <taxon>Desulfobulbus</taxon>
    </lineage>
</organism>
<dbReference type="Gene3D" id="3.30.450.20">
    <property type="entry name" value="PAS domain"/>
    <property type="match status" value="2"/>
</dbReference>
<dbReference type="CDD" id="cd17546">
    <property type="entry name" value="REC_hyHK_CKI1_RcsC-like"/>
    <property type="match status" value="1"/>
</dbReference>
<protein>
    <submittedName>
        <fullName evidence="14">PAS/PAC sensor hybrid histidine kinase</fullName>
    </submittedName>
</protein>
<dbReference type="InterPro" id="IPR036890">
    <property type="entry name" value="HATPase_C_sf"/>
</dbReference>
<feature type="compositionally biased region" description="Basic and acidic residues" evidence="9">
    <location>
        <begin position="1"/>
        <end position="18"/>
    </location>
</feature>
<dbReference type="Pfam" id="PF08448">
    <property type="entry name" value="PAS_4"/>
    <property type="match status" value="1"/>
</dbReference>
<dbReference type="InterPro" id="IPR035965">
    <property type="entry name" value="PAS-like_dom_sf"/>
</dbReference>
<dbReference type="GO" id="GO:0000155">
    <property type="term" value="F:phosphorelay sensor kinase activity"/>
    <property type="evidence" value="ECO:0007669"/>
    <property type="project" value="InterPro"/>
</dbReference>
<evidence type="ECO:0000256" key="8">
    <source>
        <dbReference type="SAM" id="Coils"/>
    </source>
</evidence>
<name>A0A7U4DNR4_DESPD</name>
<dbReference type="InterPro" id="IPR001610">
    <property type="entry name" value="PAC"/>
</dbReference>
<dbReference type="PANTHER" id="PTHR43065">
    <property type="entry name" value="SENSOR HISTIDINE KINASE"/>
    <property type="match status" value="1"/>
</dbReference>
<evidence type="ECO:0000256" key="5">
    <source>
        <dbReference type="ARBA" id="ARBA00022840"/>
    </source>
</evidence>
<dbReference type="AlphaFoldDB" id="A0A7U4DNR4"/>
<keyword evidence="15" id="KW-1185">Reference proteome</keyword>
<feature type="domain" description="Response regulatory" evidence="11">
    <location>
        <begin position="581"/>
        <end position="701"/>
    </location>
</feature>
<dbReference type="EMBL" id="CP002364">
    <property type="protein sequence ID" value="ADW17356.1"/>
    <property type="molecule type" value="Genomic_DNA"/>
</dbReference>
<keyword evidence="8" id="KW-0175">Coiled coil</keyword>
<keyword evidence="2" id="KW-0808">Transferase</keyword>
<evidence type="ECO:0000259" key="11">
    <source>
        <dbReference type="PROSITE" id="PS50110"/>
    </source>
</evidence>
<dbReference type="SMART" id="SM00448">
    <property type="entry name" value="REC"/>
    <property type="match status" value="1"/>
</dbReference>
<evidence type="ECO:0000259" key="10">
    <source>
        <dbReference type="PROSITE" id="PS50109"/>
    </source>
</evidence>
<dbReference type="GO" id="GO:0005524">
    <property type="term" value="F:ATP binding"/>
    <property type="evidence" value="ECO:0007669"/>
    <property type="project" value="UniProtKB-KW"/>
</dbReference>
<evidence type="ECO:0000313" key="14">
    <source>
        <dbReference type="EMBL" id="ADW17356.1"/>
    </source>
</evidence>
<dbReference type="GO" id="GO:0006355">
    <property type="term" value="P:regulation of DNA-templated transcription"/>
    <property type="evidence" value="ECO:0007669"/>
    <property type="project" value="InterPro"/>
</dbReference>
<feature type="region of interest" description="Disordered" evidence="9">
    <location>
        <begin position="1"/>
        <end position="31"/>
    </location>
</feature>
<evidence type="ECO:0000313" key="15">
    <source>
        <dbReference type="Proteomes" id="UP000006365"/>
    </source>
</evidence>
<feature type="compositionally biased region" description="Polar residues" evidence="9">
    <location>
        <begin position="19"/>
        <end position="28"/>
    </location>
</feature>
<dbReference type="PROSITE" id="PS50110">
    <property type="entry name" value="RESPONSE_REGULATORY"/>
    <property type="match status" value="1"/>
</dbReference>
<dbReference type="Gene3D" id="1.10.287.130">
    <property type="match status" value="1"/>
</dbReference>
<dbReference type="SUPFAM" id="SSF55785">
    <property type="entry name" value="PYP-like sensor domain (PAS domain)"/>
    <property type="match status" value="2"/>
</dbReference>
<dbReference type="InterPro" id="IPR013767">
    <property type="entry name" value="PAS_fold"/>
</dbReference>
<evidence type="ECO:0000256" key="9">
    <source>
        <dbReference type="SAM" id="MobiDB-lite"/>
    </source>
</evidence>
<evidence type="ECO:0000259" key="13">
    <source>
        <dbReference type="PROSITE" id="PS50113"/>
    </source>
</evidence>
<keyword evidence="6" id="KW-0902">Two-component regulatory system</keyword>
<dbReference type="InterPro" id="IPR011006">
    <property type="entry name" value="CheY-like_superfamily"/>
</dbReference>
<evidence type="ECO:0000256" key="2">
    <source>
        <dbReference type="ARBA" id="ARBA00022679"/>
    </source>
</evidence>
<feature type="domain" description="PAS" evidence="12">
    <location>
        <begin position="73"/>
        <end position="130"/>
    </location>
</feature>
<feature type="coiled-coil region" evidence="8">
    <location>
        <begin position="49"/>
        <end position="76"/>
    </location>
</feature>
<feature type="region of interest" description="Disordered" evidence="9">
    <location>
        <begin position="701"/>
        <end position="720"/>
    </location>
</feature>
<evidence type="ECO:0000256" key="1">
    <source>
        <dbReference type="ARBA" id="ARBA00022553"/>
    </source>
</evidence>
<dbReference type="KEGG" id="dpr:Despr_1187"/>
<feature type="modified residue" description="4-aspartylphosphate" evidence="7">
    <location>
        <position position="635"/>
    </location>
</feature>
<dbReference type="PROSITE" id="PS50109">
    <property type="entry name" value="HIS_KIN"/>
    <property type="match status" value="1"/>
</dbReference>
<dbReference type="Pfam" id="PF00989">
    <property type="entry name" value="PAS"/>
    <property type="match status" value="1"/>
</dbReference>
<dbReference type="CDD" id="cd00130">
    <property type="entry name" value="PAS"/>
    <property type="match status" value="2"/>
</dbReference>
<dbReference type="InterPro" id="IPR000700">
    <property type="entry name" value="PAS-assoc_C"/>
</dbReference>
<dbReference type="Proteomes" id="UP000006365">
    <property type="component" value="Chromosome"/>
</dbReference>
<dbReference type="PROSITE" id="PS50113">
    <property type="entry name" value="PAC"/>
    <property type="match status" value="2"/>
</dbReference>
<dbReference type="SMART" id="SM00387">
    <property type="entry name" value="HATPase_c"/>
    <property type="match status" value="1"/>
</dbReference>
<dbReference type="NCBIfam" id="TIGR00229">
    <property type="entry name" value="sensory_box"/>
    <property type="match status" value="2"/>
</dbReference>
<evidence type="ECO:0000259" key="12">
    <source>
        <dbReference type="PROSITE" id="PS50112"/>
    </source>
</evidence>
<evidence type="ECO:0000256" key="7">
    <source>
        <dbReference type="PROSITE-ProRule" id="PRU00169"/>
    </source>
</evidence>
<feature type="domain" description="PAC" evidence="13">
    <location>
        <begin position="280"/>
        <end position="332"/>
    </location>
</feature>
<keyword evidence="4 14" id="KW-0418">Kinase</keyword>